<evidence type="ECO:0000313" key="12">
    <source>
        <dbReference type="Proteomes" id="UP000297900"/>
    </source>
</evidence>
<feature type="domain" description="Spore germination GerAC-like C-terminal" evidence="9">
    <location>
        <begin position="213"/>
        <end position="378"/>
    </location>
</feature>
<evidence type="ECO:0000313" key="11">
    <source>
        <dbReference type="EMBL" id="TFE26947.1"/>
    </source>
</evidence>
<dbReference type="PANTHER" id="PTHR35789">
    <property type="entry name" value="SPORE GERMINATION PROTEIN B3"/>
    <property type="match status" value="1"/>
</dbReference>
<dbReference type="PROSITE" id="PS51257">
    <property type="entry name" value="PROKAR_LIPOPROTEIN"/>
    <property type="match status" value="1"/>
</dbReference>
<dbReference type="InterPro" id="IPR046953">
    <property type="entry name" value="Spore_GerAC-like_C"/>
</dbReference>
<evidence type="ECO:0000256" key="2">
    <source>
        <dbReference type="ARBA" id="ARBA00007886"/>
    </source>
</evidence>
<dbReference type="PANTHER" id="PTHR35789:SF1">
    <property type="entry name" value="SPORE GERMINATION PROTEIN B3"/>
    <property type="match status" value="1"/>
</dbReference>
<evidence type="ECO:0000256" key="5">
    <source>
        <dbReference type="ARBA" id="ARBA00023136"/>
    </source>
</evidence>
<comment type="subcellular location">
    <subcellularLocation>
        <location evidence="1">Membrane</location>
        <topology evidence="1">Lipid-anchor</topology>
    </subcellularLocation>
</comment>
<evidence type="ECO:0000256" key="3">
    <source>
        <dbReference type="ARBA" id="ARBA00022544"/>
    </source>
</evidence>
<dbReference type="NCBIfam" id="TIGR02887">
    <property type="entry name" value="spore_ger_x_C"/>
    <property type="match status" value="1"/>
</dbReference>
<evidence type="ECO:0000256" key="1">
    <source>
        <dbReference type="ARBA" id="ARBA00004635"/>
    </source>
</evidence>
<organism evidence="11 12">
    <name type="scientific">Cohnella luojiensis</name>
    <dbReference type="NCBI Taxonomy" id="652876"/>
    <lineage>
        <taxon>Bacteria</taxon>
        <taxon>Bacillati</taxon>
        <taxon>Bacillota</taxon>
        <taxon>Bacilli</taxon>
        <taxon>Bacillales</taxon>
        <taxon>Paenibacillaceae</taxon>
        <taxon>Cohnella</taxon>
    </lineage>
</organism>
<evidence type="ECO:0000256" key="6">
    <source>
        <dbReference type="ARBA" id="ARBA00023139"/>
    </source>
</evidence>
<reference evidence="11 12" key="1">
    <citation type="submission" date="2019-03" db="EMBL/GenBank/DDBJ databases">
        <title>Cohnella endophytica sp. nov., a novel endophytic bacterium isolated from bark of Sonneratia apetala.</title>
        <authorList>
            <person name="Tuo L."/>
        </authorList>
    </citation>
    <scope>NUCLEOTIDE SEQUENCE [LARGE SCALE GENOMIC DNA]</scope>
    <source>
        <strain evidence="11 12">CCTCC AB 208254</strain>
    </source>
</reference>
<dbReference type="RefSeq" id="WP_135152174.1">
    <property type="nucleotide sequence ID" value="NZ_SOMN01000011.1"/>
</dbReference>
<feature type="signal peptide" evidence="8">
    <location>
        <begin position="1"/>
        <end position="22"/>
    </location>
</feature>
<dbReference type="Proteomes" id="UP000297900">
    <property type="component" value="Unassembled WGS sequence"/>
</dbReference>
<name>A0A4Y8M0I1_9BACL</name>
<evidence type="ECO:0000259" key="9">
    <source>
        <dbReference type="Pfam" id="PF05504"/>
    </source>
</evidence>
<dbReference type="AlphaFoldDB" id="A0A4Y8M0I1"/>
<dbReference type="Gene3D" id="6.20.190.10">
    <property type="entry name" value="Nutrient germinant receptor protein C, domain 1"/>
    <property type="match status" value="1"/>
</dbReference>
<dbReference type="GO" id="GO:0009847">
    <property type="term" value="P:spore germination"/>
    <property type="evidence" value="ECO:0007669"/>
    <property type="project" value="InterPro"/>
</dbReference>
<protein>
    <submittedName>
        <fullName evidence="11">Ger(X)C family spore germination protein</fullName>
    </submittedName>
</protein>
<dbReference type="InterPro" id="IPR038501">
    <property type="entry name" value="Spore_GerAC_C_sf"/>
</dbReference>
<comment type="similarity">
    <text evidence="2">Belongs to the GerABKC lipoprotein family.</text>
</comment>
<accession>A0A4Y8M0I1</accession>
<dbReference type="Gene3D" id="3.30.300.210">
    <property type="entry name" value="Nutrient germinant receptor protein C, domain 3"/>
    <property type="match status" value="1"/>
</dbReference>
<sequence>MIRGILLSCVFLILILSSTSCADFVEPNQLAFVIGGAIDHAEDGSIEVSYQIVIPSQLSSKGGSSGDSDSFVVMSAKGKDVFEASEKIQIKMSRRLLTSHRVTMAISEEYFNKNDVSKLFDKLSRDPANNLRDIVLLIKGGSAKEFLMLKHPMERLSSIAAGKELQINGLRKFTSRQLIVDYLSEGIRSLVPVLQVKNFKTSRKNTNPIAVLSGIAVLNKKLKVKGLLNEDEGSGAIWMSGKGTFKGVTIPWKNGKGILSFRLTHLQRRINSYSRNDSKRIVLTVKAQAYLLDNTTPLDTTDVDNKIEIQKYVNEQIQKELQLTMDKVQQWGPDVFGIGEHLHRKYPYWWKSQKDDWDEKFKNIEVTVKADILLRSTGATGAPLK</sequence>
<keyword evidence="3" id="KW-0309">Germination</keyword>
<dbReference type="OrthoDB" id="2569624at2"/>
<keyword evidence="4 8" id="KW-0732">Signal</keyword>
<keyword evidence="5" id="KW-0472">Membrane</keyword>
<proteinExistence type="inferred from homology"/>
<gene>
    <name evidence="11" type="ORF">E2980_10640</name>
</gene>
<dbReference type="Pfam" id="PF05504">
    <property type="entry name" value="Spore_GerAC"/>
    <property type="match status" value="1"/>
</dbReference>
<feature type="domain" description="Spore germination protein N-terminal" evidence="10">
    <location>
        <begin position="23"/>
        <end position="195"/>
    </location>
</feature>
<evidence type="ECO:0000256" key="4">
    <source>
        <dbReference type="ARBA" id="ARBA00022729"/>
    </source>
</evidence>
<evidence type="ECO:0000259" key="10">
    <source>
        <dbReference type="Pfam" id="PF25198"/>
    </source>
</evidence>
<dbReference type="InterPro" id="IPR057336">
    <property type="entry name" value="GerAC_N"/>
</dbReference>
<evidence type="ECO:0000256" key="7">
    <source>
        <dbReference type="ARBA" id="ARBA00023288"/>
    </source>
</evidence>
<dbReference type="InterPro" id="IPR008844">
    <property type="entry name" value="Spore_GerAC-like"/>
</dbReference>
<comment type="caution">
    <text evidence="11">The sequence shown here is derived from an EMBL/GenBank/DDBJ whole genome shotgun (WGS) entry which is preliminary data.</text>
</comment>
<keyword evidence="7" id="KW-0449">Lipoprotein</keyword>
<dbReference type="EMBL" id="SOMN01000011">
    <property type="protein sequence ID" value="TFE26947.1"/>
    <property type="molecule type" value="Genomic_DNA"/>
</dbReference>
<keyword evidence="6" id="KW-0564">Palmitate</keyword>
<dbReference type="GO" id="GO:0016020">
    <property type="term" value="C:membrane"/>
    <property type="evidence" value="ECO:0007669"/>
    <property type="project" value="UniProtKB-SubCell"/>
</dbReference>
<evidence type="ECO:0000256" key="8">
    <source>
        <dbReference type="SAM" id="SignalP"/>
    </source>
</evidence>
<keyword evidence="12" id="KW-1185">Reference proteome</keyword>
<feature type="chain" id="PRO_5021341822" evidence="8">
    <location>
        <begin position="23"/>
        <end position="385"/>
    </location>
</feature>
<dbReference type="Pfam" id="PF25198">
    <property type="entry name" value="Spore_GerAC_N"/>
    <property type="match status" value="1"/>
</dbReference>